<gene>
    <name evidence="1" type="ORF">RR46_07312</name>
</gene>
<protein>
    <submittedName>
        <fullName evidence="1">Uncharacterized protein</fullName>
    </submittedName>
</protein>
<evidence type="ECO:0000313" key="1">
    <source>
        <dbReference type="EMBL" id="KPI97565.1"/>
    </source>
</evidence>
<dbReference type="Proteomes" id="UP000053268">
    <property type="component" value="Unassembled WGS sequence"/>
</dbReference>
<proteinExistence type="predicted"/>
<evidence type="ECO:0000313" key="2">
    <source>
        <dbReference type="Proteomes" id="UP000053268"/>
    </source>
</evidence>
<dbReference type="EMBL" id="KQ459589">
    <property type="protein sequence ID" value="KPI97565.1"/>
    <property type="molecule type" value="Genomic_DNA"/>
</dbReference>
<accession>A0A194Q2D4</accession>
<reference evidence="1 2" key="1">
    <citation type="journal article" date="2015" name="Nat. Commun.">
        <title>Outbred genome sequencing and CRISPR/Cas9 gene editing in butterflies.</title>
        <authorList>
            <person name="Li X."/>
            <person name="Fan D."/>
            <person name="Zhang W."/>
            <person name="Liu G."/>
            <person name="Zhang L."/>
            <person name="Zhao L."/>
            <person name="Fang X."/>
            <person name="Chen L."/>
            <person name="Dong Y."/>
            <person name="Chen Y."/>
            <person name="Ding Y."/>
            <person name="Zhao R."/>
            <person name="Feng M."/>
            <person name="Zhu Y."/>
            <person name="Feng Y."/>
            <person name="Jiang X."/>
            <person name="Zhu D."/>
            <person name="Xiang H."/>
            <person name="Feng X."/>
            <person name="Li S."/>
            <person name="Wang J."/>
            <person name="Zhang G."/>
            <person name="Kronforst M.R."/>
            <person name="Wang W."/>
        </authorList>
    </citation>
    <scope>NUCLEOTIDE SEQUENCE [LARGE SCALE GENOMIC DNA]</scope>
    <source>
        <strain evidence="1">Ya'a_city_454_Px</strain>
        <tissue evidence="1">Whole body</tissue>
    </source>
</reference>
<name>A0A194Q2D4_PAPXU</name>
<keyword evidence="2" id="KW-1185">Reference proteome</keyword>
<dbReference type="AlphaFoldDB" id="A0A194Q2D4"/>
<organism evidence="1 2">
    <name type="scientific">Papilio xuthus</name>
    <name type="common">Asian swallowtail butterfly</name>
    <dbReference type="NCBI Taxonomy" id="66420"/>
    <lineage>
        <taxon>Eukaryota</taxon>
        <taxon>Metazoa</taxon>
        <taxon>Ecdysozoa</taxon>
        <taxon>Arthropoda</taxon>
        <taxon>Hexapoda</taxon>
        <taxon>Insecta</taxon>
        <taxon>Pterygota</taxon>
        <taxon>Neoptera</taxon>
        <taxon>Endopterygota</taxon>
        <taxon>Lepidoptera</taxon>
        <taxon>Glossata</taxon>
        <taxon>Ditrysia</taxon>
        <taxon>Papilionoidea</taxon>
        <taxon>Papilionidae</taxon>
        <taxon>Papilioninae</taxon>
        <taxon>Papilio</taxon>
    </lineage>
</organism>
<sequence>MCDSLDPNNKEAFNYSVIRKKILLHTFTAVTKLASGTQILVKIEDATKTSADIWYLIVCEDLQFDR</sequence>